<reference evidence="2 3" key="1">
    <citation type="submission" date="2019-12" db="EMBL/GenBank/DDBJ databases">
        <authorList>
            <person name="Lee S.D."/>
        </authorList>
    </citation>
    <scope>NUCLEOTIDE SEQUENCE [LARGE SCALE GENOMIC DNA]</scope>
    <source>
        <strain evidence="2 3">GH3-10</strain>
    </source>
</reference>
<dbReference type="InterPro" id="IPR053164">
    <property type="entry name" value="IS1016-like_transposase"/>
</dbReference>
<evidence type="ECO:0000259" key="1">
    <source>
        <dbReference type="SMART" id="SM01126"/>
    </source>
</evidence>
<dbReference type="InterPro" id="IPR024445">
    <property type="entry name" value="Tnp_ISXO2-like"/>
</dbReference>
<dbReference type="PANTHER" id="PTHR47163:SF2">
    <property type="entry name" value="SI:DKEY-17M8.2"/>
    <property type="match status" value="1"/>
</dbReference>
<organism evidence="2 3">
    <name type="scientific">Aurantiacibacter rhizosphaerae</name>
    <dbReference type="NCBI Taxonomy" id="2691582"/>
    <lineage>
        <taxon>Bacteria</taxon>
        <taxon>Pseudomonadati</taxon>
        <taxon>Pseudomonadota</taxon>
        <taxon>Alphaproteobacteria</taxon>
        <taxon>Sphingomonadales</taxon>
        <taxon>Erythrobacteraceae</taxon>
        <taxon>Aurantiacibacter</taxon>
    </lineage>
</organism>
<comment type="caution">
    <text evidence="2">The sequence shown here is derived from an EMBL/GenBank/DDBJ whole genome shotgun (WGS) entry which is preliminary data.</text>
</comment>
<reference evidence="2 3" key="2">
    <citation type="submission" date="2020-02" db="EMBL/GenBank/DDBJ databases">
        <title>Erythrobacter dongmakensis sp. nov., isolated from a tidal mudflat.</title>
        <authorList>
            <person name="Kim I.S."/>
        </authorList>
    </citation>
    <scope>NUCLEOTIDE SEQUENCE [LARGE SCALE GENOMIC DNA]</scope>
    <source>
        <strain evidence="2 3">GH3-10</strain>
    </source>
</reference>
<dbReference type="Proteomes" id="UP000461409">
    <property type="component" value="Unassembled WGS sequence"/>
</dbReference>
<dbReference type="Pfam" id="PF12762">
    <property type="entry name" value="DDE_Tnp_IS1595"/>
    <property type="match status" value="1"/>
</dbReference>
<keyword evidence="3" id="KW-1185">Reference proteome</keyword>
<accession>A0A844XAY9</accession>
<dbReference type="PANTHER" id="PTHR47163">
    <property type="entry name" value="DDE_TNP_IS1595 DOMAIN-CONTAINING PROTEIN"/>
    <property type="match status" value="1"/>
</dbReference>
<protein>
    <submittedName>
        <fullName evidence="2">IS1595 family transposase</fullName>
    </submittedName>
</protein>
<proteinExistence type="predicted"/>
<gene>
    <name evidence="2" type="ORF">GRF63_03685</name>
</gene>
<dbReference type="AlphaFoldDB" id="A0A844XAY9"/>
<feature type="domain" description="ISXO2-like transposase" evidence="1">
    <location>
        <begin position="142"/>
        <end position="279"/>
    </location>
</feature>
<name>A0A844XAY9_9SPHN</name>
<dbReference type="SMART" id="SM01126">
    <property type="entry name" value="DDE_Tnp_IS1595"/>
    <property type="match status" value="1"/>
</dbReference>
<evidence type="ECO:0000313" key="3">
    <source>
        <dbReference type="Proteomes" id="UP000461409"/>
    </source>
</evidence>
<dbReference type="NCBIfam" id="NF033547">
    <property type="entry name" value="transpos_IS1595"/>
    <property type="match status" value="1"/>
</dbReference>
<evidence type="ECO:0000313" key="2">
    <source>
        <dbReference type="EMBL" id="MWV27000.1"/>
    </source>
</evidence>
<dbReference type="EMBL" id="WUBR01000001">
    <property type="protein sequence ID" value="MWV27000.1"/>
    <property type="molecule type" value="Genomic_DNA"/>
</dbReference>
<sequence length="316" mass="35737">MVVTLQSPQQVGSLTSAGTSVAEFFARFPDEQACLTHVFETRFGNHSPCLYCGVVGGWTQIKGTKKYLHRCRRHVSVLEGTAFYRSNLSLMAWFYALLLFANSSTGMRSSYLRRHLGIGVKSAHRMGNVIRTHMAAFEPHRMVGGPDKIVHIDEAIMRHVVGGVRQTPHIVMGMACEHEVLTGILPDRTLTTVTAAIAKHVRPGSVLVTDCHLAYSGLKRDGWEHIPVNHSRAFHNFAGMTNNPIEAYWSVLKRTLRLYGKVAPDNLWRFLAEIQFRYNRRKSKNSLFLELVSAFPLIAPEQVESQERNFNWSNFQ</sequence>